<evidence type="ECO:0000313" key="3">
    <source>
        <dbReference type="Proteomes" id="UP000712570"/>
    </source>
</evidence>
<proteinExistence type="predicted"/>
<feature type="region of interest" description="Disordered" evidence="1">
    <location>
        <begin position="1"/>
        <end position="39"/>
    </location>
</feature>
<dbReference type="Proteomes" id="UP000712570">
    <property type="component" value="Unassembled WGS sequence"/>
</dbReference>
<comment type="caution">
    <text evidence="2">The sequence shown here is derived from an EMBL/GenBank/DDBJ whole genome shotgun (WGS) entry which is preliminary data.</text>
</comment>
<feature type="region of interest" description="Disordered" evidence="1">
    <location>
        <begin position="60"/>
        <end position="85"/>
    </location>
</feature>
<name>A0ABX0KU08_9NEIS</name>
<accession>A0ABX0KU08</accession>
<feature type="compositionally biased region" description="Basic and acidic residues" evidence="1">
    <location>
        <begin position="76"/>
        <end position="85"/>
    </location>
</feature>
<evidence type="ECO:0000313" key="2">
    <source>
        <dbReference type="EMBL" id="NHQ88180.1"/>
    </source>
</evidence>
<feature type="compositionally biased region" description="Basic and acidic residues" evidence="1">
    <location>
        <begin position="19"/>
        <end position="36"/>
    </location>
</feature>
<keyword evidence="3" id="KW-1185">Reference proteome</keyword>
<evidence type="ECO:0000256" key="1">
    <source>
        <dbReference type="SAM" id="MobiDB-lite"/>
    </source>
</evidence>
<gene>
    <name evidence="2" type="ORF">HA050_18910</name>
</gene>
<organism evidence="2 3">
    <name type="scientific">Iodobacter violaceini</name>
    <dbReference type="NCBI Taxonomy" id="3044271"/>
    <lineage>
        <taxon>Bacteria</taxon>
        <taxon>Pseudomonadati</taxon>
        <taxon>Pseudomonadota</taxon>
        <taxon>Betaproteobacteria</taxon>
        <taxon>Neisseriales</taxon>
        <taxon>Chitinibacteraceae</taxon>
        <taxon>Iodobacter</taxon>
    </lineage>
</organism>
<dbReference type="RefSeq" id="WP_166829701.1">
    <property type="nucleotide sequence ID" value="NZ_JAAOLX010000012.1"/>
</dbReference>
<reference evidence="2 3" key="1">
    <citation type="submission" date="2020-03" db="EMBL/GenBank/DDBJ databases">
        <title>Draft genome sequence of environmentally isolated violet-colored cultures.</title>
        <authorList>
            <person name="Wilson H.S."/>
        </authorList>
    </citation>
    <scope>NUCLEOTIDE SEQUENCE [LARGE SCALE GENOMIC DNA]</scope>
    <source>
        <strain evidence="2 3">HSC-16F04</strain>
    </source>
</reference>
<sequence length="116" mass="12871">MQIISHDLLPCQLPRLRPAKTDRKTRSARSTHRDLPTKSVSLAHNGTQIQTELLTSAHAAKNTAATRLRPQAPANKKTDASRDFPARKELCNRNFGHKKSRKSNALAAFFRIFGGG</sequence>
<dbReference type="EMBL" id="JAAOLX010000012">
    <property type="protein sequence ID" value="NHQ88180.1"/>
    <property type="molecule type" value="Genomic_DNA"/>
</dbReference>
<protein>
    <submittedName>
        <fullName evidence="2">Uncharacterized protein</fullName>
    </submittedName>
</protein>